<gene>
    <name evidence="1" type="ORF">HNQ09_001204</name>
</gene>
<proteinExistence type="predicted"/>
<evidence type="ECO:0000313" key="2">
    <source>
        <dbReference type="Proteomes" id="UP000525389"/>
    </source>
</evidence>
<name>A0A7W8GEA3_9DEIO</name>
<sequence>MNSTGIRLDPVMSEEAWAEAGRANADYHARRRAGGERGVRPILPDLLIGAHALYLADRLFTLHPADFSDFPALKVVTL</sequence>
<dbReference type="AlphaFoldDB" id="A0A7W8GEA3"/>
<dbReference type="Proteomes" id="UP000525389">
    <property type="component" value="Unassembled WGS sequence"/>
</dbReference>
<accession>A0A7W8GEA3</accession>
<organism evidence="1 2">
    <name type="scientific">Deinococcus budaensis</name>
    <dbReference type="NCBI Taxonomy" id="1665626"/>
    <lineage>
        <taxon>Bacteria</taxon>
        <taxon>Thermotogati</taxon>
        <taxon>Deinococcota</taxon>
        <taxon>Deinococci</taxon>
        <taxon>Deinococcales</taxon>
        <taxon>Deinococcaceae</taxon>
        <taxon>Deinococcus</taxon>
    </lineage>
</organism>
<protein>
    <submittedName>
        <fullName evidence="1">Putative nucleic acid-binding protein</fullName>
    </submittedName>
</protein>
<evidence type="ECO:0000313" key="1">
    <source>
        <dbReference type="EMBL" id="MBB5233774.1"/>
    </source>
</evidence>
<dbReference type="Gene3D" id="3.40.50.1010">
    <property type="entry name" value="5'-nuclease"/>
    <property type="match status" value="1"/>
</dbReference>
<reference evidence="1 2" key="1">
    <citation type="submission" date="2020-08" db="EMBL/GenBank/DDBJ databases">
        <title>Genomic Encyclopedia of Type Strains, Phase IV (KMG-IV): sequencing the most valuable type-strain genomes for metagenomic binning, comparative biology and taxonomic classification.</title>
        <authorList>
            <person name="Goeker M."/>
        </authorList>
    </citation>
    <scope>NUCLEOTIDE SEQUENCE [LARGE SCALE GENOMIC DNA]</scope>
    <source>
        <strain evidence="1 2">DSM 101791</strain>
    </source>
</reference>
<dbReference type="RefSeq" id="WP_184026741.1">
    <property type="nucleotide sequence ID" value="NZ_JACHFN010000003.1"/>
</dbReference>
<dbReference type="EMBL" id="JACHFN010000003">
    <property type="protein sequence ID" value="MBB5233774.1"/>
    <property type="molecule type" value="Genomic_DNA"/>
</dbReference>
<keyword evidence="2" id="KW-1185">Reference proteome</keyword>
<comment type="caution">
    <text evidence="1">The sequence shown here is derived from an EMBL/GenBank/DDBJ whole genome shotgun (WGS) entry which is preliminary data.</text>
</comment>